<dbReference type="PRINTS" id="PR01333">
    <property type="entry name" value="2POREKCHANEL"/>
</dbReference>
<evidence type="ECO:0000256" key="29">
    <source>
        <dbReference type="ARBA" id="ARBA00034430"/>
    </source>
</evidence>
<evidence type="ECO:0000313" key="43">
    <source>
        <dbReference type="Proteomes" id="UP000319801"/>
    </source>
</evidence>
<keyword evidence="14" id="KW-0967">Endosome</keyword>
<evidence type="ECO:0000256" key="18">
    <source>
        <dbReference type="ARBA" id="ARBA00022989"/>
    </source>
</evidence>
<feature type="domain" description="Potassium channel" evidence="41">
    <location>
        <begin position="83"/>
        <end position="144"/>
    </location>
</feature>
<dbReference type="PRINTS" id="PR01096">
    <property type="entry name" value="TWIK1CHANNEL"/>
</dbReference>
<evidence type="ECO:0000256" key="17">
    <source>
        <dbReference type="ARBA" id="ARBA00022958"/>
    </source>
</evidence>
<protein>
    <recommendedName>
        <fullName evidence="36">Potassium channel subfamily K member</fullName>
    </recommendedName>
</protein>
<keyword evidence="21 36" id="KW-0472">Membrane</keyword>
<evidence type="ECO:0000256" key="37">
    <source>
        <dbReference type="PIRSR" id="PIRSR038061-1"/>
    </source>
</evidence>
<keyword evidence="43" id="KW-1185">Reference proteome</keyword>
<evidence type="ECO:0000256" key="16">
    <source>
        <dbReference type="ARBA" id="ARBA00022843"/>
    </source>
</evidence>
<comment type="subcellular location">
    <subcellularLocation>
        <location evidence="3">Apical cell membrane</location>
    </subcellularLocation>
    <subcellularLocation>
        <location evidence="7">Cell membrane</location>
        <topology evidence="7">Multi-pass membrane protein</topology>
    </subcellularLocation>
    <subcellularLocation>
        <location evidence="4">Cell projection</location>
        <location evidence="4">Dendrite</location>
    </subcellularLocation>
    <subcellularLocation>
        <location evidence="6">Cytoplasmic vesicle</location>
    </subcellularLocation>
    <subcellularLocation>
        <location evidence="5">Perikaryon</location>
    </subcellularLocation>
    <subcellularLocation>
        <location evidence="2">Recycling endosome</location>
    </subcellularLocation>
    <subcellularLocation>
        <location evidence="28">Synaptic cell membrane</location>
    </subcellularLocation>
</comment>
<evidence type="ECO:0000256" key="33">
    <source>
        <dbReference type="ARBA" id="ARBA00044657"/>
    </source>
</evidence>
<dbReference type="GO" id="GO:0015271">
    <property type="term" value="F:outward rectifier potassium channel activity"/>
    <property type="evidence" value="ECO:0007669"/>
    <property type="project" value="TreeGrafter"/>
</dbReference>
<accession>A0A556V1X3</accession>
<sequence length="311" mass="34959">MSASSRSCAVVLLLVCVYVVYLLIGALVFWALEKPREEKVRAELNLLKHQLLSNMSCIDLSTLEHLLETLMKANKYGVSLVKNNSENSNWDLASALFFSNTLVTTIGYGHTTPLSDEGKAFSIVYGVIGVPFTMLVLTACVQRLMVPLNLRPVTSWRRRFGWHPRTASTMHFVLLLLLVIVMFFVVPAVVFSIIEDSWSFLEAFYFCFISLCTIGLGDFVPGEQDNQKLRPLYKISVMVYLFLGLIAMYFVLRSFHKLADVHGWTAFFHLPSCDDEGEIRNEDASEGPNECETDTKPLEPSAGVSYNSISK</sequence>
<evidence type="ECO:0000256" key="34">
    <source>
        <dbReference type="ARBA" id="ARBA00044691"/>
    </source>
</evidence>
<evidence type="ECO:0000256" key="15">
    <source>
        <dbReference type="ARBA" id="ARBA00022826"/>
    </source>
</evidence>
<keyword evidence="20 36" id="KW-0406">Ion transport</keyword>
<feature type="transmembrane region" description="Helical" evidence="40">
    <location>
        <begin position="123"/>
        <end position="146"/>
    </location>
</feature>
<keyword evidence="18 40" id="KW-1133">Transmembrane helix</keyword>
<dbReference type="OrthoDB" id="297496at2759"/>
<evidence type="ECO:0000256" key="39">
    <source>
        <dbReference type="SAM" id="MobiDB-lite"/>
    </source>
</evidence>
<evidence type="ECO:0000256" key="1">
    <source>
        <dbReference type="ARBA" id="ARBA00000309"/>
    </source>
</evidence>
<dbReference type="GO" id="GO:0022841">
    <property type="term" value="F:potassium ion leak channel activity"/>
    <property type="evidence" value="ECO:0007669"/>
    <property type="project" value="TreeGrafter"/>
</dbReference>
<feature type="transmembrane region" description="Helical" evidence="40">
    <location>
        <begin position="232"/>
        <end position="252"/>
    </location>
</feature>
<dbReference type="InterPro" id="IPR013099">
    <property type="entry name" value="K_chnl_dom"/>
</dbReference>
<dbReference type="InterPro" id="IPR001779">
    <property type="entry name" value="2pore_dom_K_chnl_TWIK1"/>
</dbReference>
<evidence type="ECO:0000256" key="9">
    <source>
        <dbReference type="ARBA" id="ARBA00022448"/>
    </source>
</evidence>
<evidence type="ECO:0000256" key="35">
    <source>
        <dbReference type="ARBA" id="ARBA00046361"/>
    </source>
</evidence>
<organism evidence="42 43">
    <name type="scientific">Bagarius yarrelli</name>
    <name type="common">Goonch</name>
    <name type="synonym">Bagrus yarrelli</name>
    <dbReference type="NCBI Taxonomy" id="175774"/>
    <lineage>
        <taxon>Eukaryota</taxon>
        <taxon>Metazoa</taxon>
        <taxon>Chordata</taxon>
        <taxon>Craniata</taxon>
        <taxon>Vertebrata</taxon>
        <taxon>Euteleostomi</taxon>
        <taxon>Actinopterygii</taxon>
        <taxon>Neopterygii</taxon>
        <taxon>Teleostei</taxon>
        <taxon>Ostariophysi</taxon>
        <taxon>Siluriformes</taxon>
        <taxon>Sisoridae</taxon>
        <taxon>Sisorinae</taxon>
        <taxon>Bagarius</taxon>
    </lineage>
</organism>
<evidence type="ECO:0000256" key="4">
    <source>
        <dbReference type="ARBA" id="ARBA00004279"/>
    </source>
</evidence>
<evidence type="ECO:0000256" key="36">
    <source>
        <dbReference type="PIRNR" id="PIRNR038061"/>
    </source>
</evidence>
<comment type="subunit">
    <text evidence="35">Homodimer; disulfide-linked. Heterodimer with KCNK2; disulfide-linked. In astrocytes, forms mostly heterodimeric potassium channels with KCNK2, with only a minor proportion of functional channels containing homodimeric KCNK1. Interacts with KCNK3 and KCNK9, forming functional heterodimeric channels. Interacts with GNG4. Identified in a complex with PSD and ARF6; interacts only with PSD that is bound to ARF6. Interacts with UBE2I.</text>
</comment>
<dbReference type="InterPro" id="IPR003092">
    <property type="entry name" value="2pore_dom_K_chnl_TASK"/>
</dbReference>
<proteinExistence type="inferred from homology"/>
<keyword evidence="24" id="KW-0966">Cell projection</keyword>
<dbReference type="SUPFAM" id="SSF81324">
    <property type="entry name" value="Voltage-gated potassium channels"/>
    <property type="match status" value="2"/>
</dbReference>
<keyword evidence="17 36" id="KW-0630">Potassium</keyword>
<keyword evidence="22" id="KW-1015">Disulfide bond</keyword>
<evidence type="ECO:0000256" key="13">
    <source>
        <dbReference type="ARBA" id="ARBA00022692"/>
    </source>
</evidence>
<dbReference type="GO" id="GO:0030322">
    <property type="term" value="P:stabilization of membrane potential"/>
    <property type="evidence" value="ECO:0007669"/>
    <property type="project" value="TreeGrafter"/>
</dbReference>
<evidence type="ECO:0000256" key="2">
    <source>
        <dbReference type="ARBA" id="ARBA00004172"/>
    </source>
</evidence>
<evidence type="ECO:0000256" key="32">
    <source>
        <dbReference type="ARBA" id="ARBA00044635"/>
    </source>
</evidence>
<evidence type="ECO:0000256" key="22">
    <source>
        <dbReference type="ARBA" id="ARBA00023157"/>
    </source>
</evidence>
<feature type="transmembrane region" description="Helical" evidence="40">
    <location>
        <begin position="200"/>
        <end position="220"/>
    </location>
</feature>
<dbReference type="InterPro" id="IPR005408">
    <property type="entry name" value="2pore_dom_K_chnl_TWIK"/>
</dbReference>
<evidence type="ECO:0000256" key="5">
    <source>
        <dbReference type="ARBA" id="ARBA00004484"/>
    </source>
</evidence>
<dbReference type="PANTHER" id="PTHR11003">
    <property type="entry name" value="POTASSIUM CHANNEL, SUBFAMILY K"/>
    <property type="match status" value="1"/>
</dbReference>
<feature type="domain" description="Potassium channel" evidence="41">
    <location>
        <begin position="180"/>
        <end position="256"/>
    </location>
</feature>
<evidence type="ECO:0000256" key="27">
    <source>
        <dbReference type="ARBA" id="ARBA00024167"/>
    </source>
</evidence>
<evidence type="ECO:0000256" key="28">
    <source>
        <dbReference type="ARBA" id="ARBA00034109"/>
    </source>
</evidence>
<comment type="catalytic activity">
    <reaction evidence="29">
        <text>K(+)(in) = K(+)(out)</text>
        <dbReference type="Rhea" id="RHEA:29463"/>
        <dbReference type="ChEBI" id="CHEBI:29103"/>
    </reaction>
</comment>
<keyword evidence="11" id="KW-1017">Isopeptide bond</keyword>
<dbReference type="GO" id="GO:0016324">
    <property type="term" value="C:apical plasma membrane"/>
    <property type="evidence" value="ECO:0007669"/>
    <property type="project" value="UniProtKB-SubCell"/>
</dbReference>
<dbReference type="GO" id="GO:0043204">
    <property type="term" value="C:perikaryon"/>
    <property type="evidence" value="ECO:0007669"/>
    <property type="project" value="UniProtKB-SubCell"/>
</dbReference>
<dbReference type="PANTHER" id="PTHR11003:SF28">
    <property type="entry name" value="POTASSIUM CHANNEL SUBFAMILY K MEMBER 6"/>
    <property type="match status" value="1"/>
</dbReference>
<evidence type="ECO:0000256" key="19">
    <source>
        <dbReference type="ARBA" id="ARBA00023018"/>
    </source>
</evidence>
<evidence type="ECO:0000256" key="3">
    <source>
        <dbReference type="ARBA" id="ARBA00004221"/>
    </source>
</evidence>
<feature type="region of interest" description="Disordered" evidence="39">
    <location>
        <begin position="279"/>
        <end position="311"/>
    </location>
</feature>
<evidence type="ECO:0000256" key="23">
    <source>
        <dbReference type="ARBA" id="ARBA00023180"/>
    </source>
</evidence>
<evidence type="ECO:0000256" key="31">
    <source>
        <dbReference type="ARBA" id="ARBA00036683"/>
    </source>
</evidence>
<keyword evidence="12 36" id="KW-0633">Potassium transport</keyword>
<dbReference type="AlphaFoldDB" id="A0A556V1X3"/>
<keyword evidence="19" id="KW-0770">Synapse</keyword>
<reference evidence="42 43" key="1">
    <citation type="journal article" date="2019" name="Genome Biol. Evol.">
        <title>Whole-Genome Sequencing of the Giant Devil Catfish, Bagarius yarrelli.</title>
        <authorList>
            <person name="Jiang W."/>
            <person name="Lv Y."/>
            <person name="Cheng L."/>
            <person name="Yang K."/>
            <person name="Chao B."/>
            <person name="Wang X."/>
            <person name="Li Y."/>
            <person name="Pan X."/>
            <person name="You X."/>
            <person name="Zhang Y."/>
            <person name="Yang J."/>
            <person name="Li J."/>
            <person name="Zhang X."/>
            <person name="Liu S."/>
            <person name="Sun C."/>
            <person name="Yang J."/>
            <person name="Shi Q."/>
        </authorList>
    </citation>
    <scope>NUCLEOTIDE SEQUENCE [LARGE SCALE GENOMIC DNA]</scope>
    <source>
        <strain evidence="42">JWS20170419001</strain>
        <tissue evidence="42">Muscle</tissue>
    </source>
</reference>
<evidence type="ECO:0000256" key="21">
    <source>
        <dbReference type="ARBA" id="ARBA00023136"/>
    </source>
</evidence>
<comment type="catalytic activity">
    <reaction evidence="27">
        <text>chloride(in) = chloride(out)</text>
        <dbReference type="Rhea" id="RHEA:29823"/>
        <dbReference type="ChEBI" id="CHEBI:17996"/>
    </reaction>
</comment>
<dbReference type="PRINTS" id="PR01586">
    <property type="entry name" value="TWIKCHANNEL"/>
</dbReference>
<comment type="catalytic activity">
    <reaction evidence="30">
        <text>Na(+)(in) = Na(+)(out)</text>
        <dbReference type="Rhea" id="RHEA:34963"/>
        <dbReference type="ChEBI" id="CHEBI:29101"/>
    </reaction>
</comment>
<evidence type="ECO:0000256" key="12">
    <source>
        <dbReference type="ARBA" id="ARBA00022538"/>
    </source>
</evidence>
<dbReference type="EMBL" id="VCAZ01000097">
    <property type="protein sequence ID" value="TSR87311.1"/>
    <property type="molecule type" value="Genomic_DNA"/>
</dbReference>
<evidence type="ECO:0000256" key="38">
    <source>
        <dbReference type="RuleBase" id="RU003857"/>
    </source>
</evidence>
<evidence type="ECO:0000256" key="14">
    <source>
        <dbReference type="ARBA" id="ARBA00022753"/>
    </source>
</evidence>
<comment type="catalytic activity">
    <reaction evidence="33">
        <text>Rb(+)(in) = Rb(+)(out)</text>
        <dbReference type="Rhea" id="RHEA:78547"/>
        <dbReference type="ChEBI" id="CHEBI:49847"/>
    </reaction>
</comment>
<evidence type="ECO:0000256" key="10">
    <source>
        <dbReference type="ARBA" id="ARBA00022475"/>
    </source>
</evidence>
<keyword evidence="26" id="KW-0968">Cytoplasmic vesicle</keyword>
<evidence type="ECO:0000313" key="42">
    <source>
        <dbReference type="EMBL" id="TSR87311.1"/>
    </source>
</evidence>
<keyword evidence="25 38" id="KW-0407">Ion channel</keyword>
<keyword evidence="9 36" id="KW-0813">Transport</keyword>
<comment type="caution">
    <text evidence="42">The sequence shown here is derived from an EMBL/GenBank/DDBJ whole genome shotgun (WGS) entry which is preliminary data.</text>
</comment>
<evidence type="ECO:0000256" key="7">
    <source>
        <dbReference type="ARBA" id="ARBA00004651"/>
    </source>
</evidence>
<evidence type="ECO:0000256" key="11">
    <source>
        <dbReference type="ARBA" id="ARBA00022499"/>
    </source>
</evidence>
<keyword evidence="16" id="KW-0832">Ubl conjugation</keyword>
<evidence type="ECO:0000256" key="30">
    <source>
        <dbReference type="ARBA" id="ARBA00036239"/>
    </source>
</evidence>
<feature type="transmembrane region" description="Helical" evidence="40">
    <location>
        <begin position="12"/>
        <end position="32"/>
    </location>
</feature>
<evidence type="ECO:0000256" key="20">
    <source>
        <dbReference type="ARBA" id="ARBA00023065"/>
    </source>
</evidence>
<evidence type="ECO:0000256" key="8">
    <source>
        <dbReference type="ARBA" id="ARBA00006666"/>
    </source>
</evidence>
<dbReference type="GO" id="GO:0097060">
    <property type="term" value="C:synaptic membrane"/>
    <property type="evidence" value="ECO:0007669"/>
    <property type="project" value="UniProtKB-SubCell"/>
</dbReference>
<evidence type="ECO:0000256" key="26">
    <source>
        <dbReference type="ARBA" id="ARBA00023329"/>
    </source>
</evidence>
<evidence type="ECO:0000256" key="40">
    <source>
        <dbReference type="SAM" id="Phobius"/>
    </source>
</evidence>
<comment type="catalytic activity">
    <reaction evidence="1">
        <text>NH4(+)(in) = NH4(+)(out)</text>
        <dbReference type="Rhea" id="RHEA:28747"/>
        <dbReference type="ChEBI" id="CHEBI:28938"/>
    </reaction>
</comment>
<keyword evidence="10" id="KW-1003">Cell membrane</keyword>
<dbReference type="Proteomes" id="UP000319801">
    <property type="component" value="Unassembled WGS sequence"/>
</dbReference>
<comment type="similarity">
    <text evidence="8 38">Belongs to the two pore domain potassium channel (TC 1.A.1.8) family.</text>
</comment>
<dbReference type="GO" id="GO:0055037">
    <property type="term" value="C:recycling endosome"/>
    <property type="evidence" value="ECO:0007669"/>
    <property type="project" value="UniProtKB-SubCell"/>
</dbReference>
<dbReference type="Pfam" id="PF07885">
    <property type="entry name" value="Ion_trans_2"/>
    <property type="match status" value="2"/>
</dbReference>
<name>A0A556V1X3_BAGYA</name>
<evidence type="ECO:0000256" key="6">
    <source>
        <dbReference type="ARBA" id="ARBA00004541"/>
    </source>
</evidence>
<dbReference type="PIRSF" id="PIRSF038061">
    <property type="entry name" value="K_channel_subfamily_K_type"/>
    <property type="match status" value="1"/>
</dbReference>
<comment type="catalytic activity">
    <reaction evidence="34">
        <text>Cs(+)(in) = Cs(+)(out)</text>
        <dbReference type="Rhea" id="RHEA:78555"/>
        <dbReference type="ChEBI" id="CHEBI:49547"/>
    </reaction>
</comment>
<comment type="catalytic activity">
    <reaction evidence="31">
        <text>L-glutamate(out) = L-glutamate(in)</text>
        <dbReference type="Rhea" id="RHEA:66336"/>
        <dbReference type="ChEBI" id="CHEBI:29985"/>
    </reaction>
</comment>
<dbReference type="InterPro" id="IPR003280">
    <property type="entry name" value="2pore_dom_K_chnl"/>
</dbReference>
<keyword evidence="15 36" id="KW-0631">Potassium channel</keyword>
<evidence type="ECO:0000256" key="25">
    <source>
        <dbReference type="ARBA" id="ARBA00023303"/>
    </source>
</evidence>
<dbReference type="Gene3D" id="1.10.287.70">
    <property type="match status" value="1"/>
</dbReference>
<keyword evidence="13 38" id="KW-0812">Transmembrane</keyword>
<evidence type="ECO:0000256" key="24">
    <source>
        <dbReference type="ARBA" id="ARBA00023273"/>
    </source>
</evidence>
<keyword evidence="23" id="KW-0325">Glycoprotein</keyword>
<comment type="catalytic activity">
    <reaction evidence="32">
        <text>Li(+)(in) = Li(+)(out)</text>
        <dbReference type="Rhea" id="RHEA:78551"/>
        <dbReference type="ChEBI" id="CHEBI:49713"/>
    </reaction>
</comment>
<evidence type="ECO:0000259" key="41">
    <source>
        <dbReference type="Pfam" id="PF07885"/>
    </source>
</evidence>
<gene>
    <name evidence="42" type="ORF">Baya_11934</name>
</gene>
<feature type="glycosylation site" description="N-linked (GlcNAc...) asparagine" evidence="37">
    <location>
        <position position="83"/>
    </location>
</feature>
<feature type="transmembrane region" description="Helical" evidence="40">
    <location>
        <begin position="167"/>
        <end position="194"/>
    </location>
</feature>
<dbReference type="GO" id="GO:0030425">
    <property type="term" value="C:dendrite"/>
    <property type="evidence" value="ECO:0007669"/>
    <property type="project" value="UniProtKB-SubCell"/>
</dbReference>